<protein>
    <submittedName>
        <fullName evidence="2">Uncharacterized protein</fullName>
    </submittedName>
</protein>
<feature type="compositionally biased region" description="Acidic residues" evidence="1">
    <location>
        <begin position="83"/>
        <end position="100"/>
    </location>
</feature>
<dbReference type="OMA" id="ENTVEQW"/>
<dbReference type="Gramene" id="TRITD3Av1G188090.1">
    <property type="protein sequence ID" value="TRITD3Av1G188090.1"/>
    <property type="gene ID" value="TRITD3Av1G188090"/>
</dbReference>
<reference evidence="2 3" key="1">
    <citation type="submission" date="2017-09" db="EMBL/GenBank/DDBJ databases">
        <authorList>
            <consortium name="International Durum Wheat Genome Sequencing Consortium (IDWGSC)"/>
            <person name="Milanesi L."/>
        </authorList>
    </citation>
    <scope>NUCLEOTIDE SEQUENCE [LARGE SCALE GENOMIC DNA]</scope>
    <source>
        <strain evidence="3">cv. Svevo</strain>
    </source>
</reference>
<sequence>MYSGIEDSTRIHPEDVSENTVEQWMMGITGNKDNPRGSRRVIPFDHLRNPEQDLVDMYSIPNGEQEQDPEGEASGGESGEWHSDEEEDESDDSSDEEEVDSPPRRERRSKHTHDPESAPNLVVAPAGESSKRPRTSSPVPTKKTPKQPKTVPPPAPKPSKAASSKPPKAFPKIKVTVPTISGAATSGTSSRQ</sequence>
<dbReference type="EMBL" id="LT934115">
    <property type="protein sequence ID" value="VAH63972.1"/>
    <property type="molecule type" value="Genomic_DNA"/>
</dbReference>
<gene>
    <name evidence="2" type="ORF">TRITD_3Av1G188090</name>
</gene>
<evidence type="ECO:0000256" key="1">
    <source>
        <dbReference type="SAM" id="MobiDB-lite"/>
    </source>
</evidence>
<dbReference type="Proteomes" id="UP000324705">
    <property type="component" value="Chromosome 3A"/>
</dbReference>
<organism evidence="2 3">
    <name type="scientific">Triticum turgidum subsp. durum</name>
    <name type="common">Durum wheat</name>
    <name type="synonym">Triticum durum</name>
    <dbReference type="NCBI Taxonomy" id="4567"/>
    <lineage>
        <taxon>Eukaryota</taxon>
        <taxon>Viridiplantae</taxon>
        <taxon>Streptophyta</taxon>
        <taxon>Embryophyta</taxon>
        <taxon>Tracheophyta</taxon>
        <taxon>Spermatophyta</taxon>
        <taxon>Magnoliopsida</taxon>
        <taxon>Liliopsida</taxon>
        <taxon>Poales</taxon>
        <taxon>Poaceae</taxon>
        <taxon>BOP clade</taxon>
        <taxon>Pooideae</taxon>
        <taxon>Triticodae</taxon>
        <taxon>Triticeae</taxon>
        <taxon>Triticinae</taxon>
        <taxon>Triticum</taxon>
    </lineage>
</organism>
<accession>A0A9R0RPL0</accession>
<evidence type="ECO:0000313" key="3">
    <source>
        <dbReference type="Proteomes" id="UP000324705"/>
    </source>
</evidence>
<evidence type="ECO:0000313" key="2">
    <source>
        <dbReference type="EMBL" id="VAH63972.1"/>
    </source>
</evidence>
<feature type="compositionally biased region" description="Low complexity" evidence="1">
    <location>
        <begin position="181"/>
        <end position="192"/>
    </location>
</feature>
<feature type="region of interest" description="Disordered" evidence="1">
    <location>
        <begin position="1"/>
        <end position="192"/>
    </location>
</feature>
<name>A0A9R0RPL0_TRITD</name>
<keyword evidence="3" id="KW-1185">Reference proteome</keyword>
<feature type="compositionally biased region" description="Low complexity" evidence="1">
    <location>
        <begin position="158"/>
        <end position="172"/>
    </location>
</feature>
<feature type="compositionally biased region" description="Basic and acidic residues" evidence="1">
    <location>
        <begin position="42"/>
        <end position="51"/>
    </location>
</feature>
<dbReference type="AlphaFoldDB" id="A0A9R0RPL0"/>
<proteinExistence type="predicted"/>